<dbReference type="PANTHER" id="PTHR30372:SF4">
    <property type="entry name" value="LIPID-A-DISACCHARIDE SYNTHASE, MITOCHONDRIAL-RELATED"/>
    <property type="match status" value="1"/>
</dbReference>
<dbReference type="HAMAP" id="MF_00392">
    <property type="entry name" value="LpxB"/>
    <property type="match status" value="1"/>
</dbReference>
<comment type="caution">
    <text evidence="11">The sequence shown here is derived from an EMBL/GenBank/DDBJ whole genome shotgun (WGS) entry which is preliminary data.</text>
</comment>
<reference evidence="12" key="1">
    <citation type="submission" date="2017-09" db="EMBL/GenBank/DDBJ databases">
        <title>Depth-based differentiation of microbial function through sediment-hosted aquifers and enrichment of novel symbionts in the deep terrestrial subsurface.</title>
        <authorList>
            <person name="Probst A.J."/>
            <person name="Ladd B."/>
            <person name="Jarett J.K."/>
            <person name="Geller-Mcgrath D.E."/>
            <person name="Sieber C.M.K."/>
            <person name="Emerson J.B."/>
            <person name="Anantharaman K."/>
            <person name="Thomas B.C."/>
            <person name="Malmstrom R."/>
            <person name="Stieglmeier M."/>
            <person name="Klingl A."/>
            <person name="Woyke T."/>
            <person name="Ryan C.M."/>
            <person name="Banfield J.F."/>
        </authorList>
    </citation>
    <scope>NUCLEOTIDE SEQUENCE [LARGE SCALE GENOMIC DNA]</scope>
</reference>
<gene>
    <name evidence="10" type="primary">lpxB</name>
    <name evidence="11" type="ORF">COS11_01530</name>
</gene>
<keyword evidence="4 10" id="KW-0444">Lipid biosynthesis</keyword>
<organism evidence="11 12">
    <name type="scientific">bacterium (Candidatus Ratteibacteria) CG01_land_8_20_14_3_00_40_19</name>
    <dbReference type="NCBI Taxonomy" id="2014290"/>
    <lineage>
        <taxon>Bacteria</taxon>
        <taxon>Candidatus Ratteibacteria</taxon>
    </lineage>
</organism>
<comment type="pathway">
    <text evidence="10">Bacterial outer membrane biogenesis; LPS lipid A biosynthesis.</text>
</comment>
<dbReference type="GO" id="GO:0016020">
    <property type="term" value="C:membrane"/>
    <property type="evidence" value="ECO:0007669"/>
    <property type="project" value="GOC"/>
</dbReference>
<evidence type="ECO:0000256" key="9">
    <source>
        <dbReference type="ARBA" id="ARBA00048975"/>
    </source>
</evidence>
<dbReference type="Pfam" id="PF02684">
    <property type="entry name" value="LpxB"/>
    <property type="match status" value="1"/>
</dbReference>
<evidence type="ECO:0000256" key="10">
    <source>
        <dbReference type="HAMAP-Rule" id="MF_00392"/>
    </source>
</evidence>
<evidence type="ECO:0000313" key="11">
    <source>
        <dbReference type="EMBL" id="PIV64566.1"/>
    </source>
</evidence>
<comment type="similarity">
    <text evidence="10">Belongs to the LpxB family.</text>
</comment>
<dbReference type="GO" id="GO:0008915">
    <property type="term" value="F:lipid-A-disaccharide synthase activity"/>
    <property type="evidence" value="ECO:0007669"/>
    <property type="project" value="UniProtKB-UniRule"/>
</dbReference>
<evidence type="ECO:0000256" key="6">
    <source>
        <dbReference type="ARBA" id="ARBA00022676"/>
    </source>
</evidence>
<comment type="function">
    <text evidence="1 10">Condensation of UDP-2,3-diacylglucosamine and 2,3-diacylglucosamine-1-phosphate to form lipid A disaccharide, a precursor of lipid A, a phosphorylated glycolipid that anchors the lipopolysaccharide to the outer membrane of the cell.</text>
</comment>
<evidence type="ECO:0000313" key="12">
    <source>
        <dbReference type="Proteomes" id="UP000228886"/>
    </source>
</evidence>
<dbReference type="UniPathway" id="UPA00973"/>
<keyword evidence="8 10" id="KW-0443">Lipid metabolism</keyword>
<dbReference type="NCBIfam" id="TIGR00215">
    <property type="entry name" value="lpxB"/>
    <property type="match status" value="1"/>
</dbReference>
<keyword evidence="7 10" id="KW-0808">Transferase</keyword>
<sequence length="404" mass="45762">MCGLIKNEQITPPPISSPSRGRIEVRGRRNFKIFIITGDVSGDLEGSLLAKSLLKKLPNLQILGVGGERMRTAGIEILFDLTKFSLIGFLGVLRHIFFFRRIFYQLIARIKKEKPSLVIFIDYPGFNLRVAEKIKRFSIPLIYYVSPQVWAWGKGRIQKIVSLITQMITILPFEKEIYEREGLAVEFVGHPLLDLVKPSKNKEQIMKYFSLKEGYSLITFLPGSRLDEVRRLLPVMLKLGQLIKREKPKTQCMIIAANSLIKEEIKGILKKKGISIPIIKEKKYDLISASALVLTASGTATIEIGILERPMIILYKISPFAYPFLKMTVKIPYIGMVNIIAKRKIVPEFIQREANALRILPTALSLLDNKEKGEEMKLQLKIVKKALGEPGAADRAAKIISEYL</sequence>
<dbReference type="PANTHER" id="PTHR30372">
    <property type="entry name" value="LIPID-A-DISACCHARIDE SYNTHASE"/>
    <property type="match status" value="1"/>
</dbReference>
<dbReference type="SUPFAM" id="SSF53756">
    <property type="entry name" value="UDP-Glycosyltransferase/glycogen phosphorylase"/>
    <property type="match status" value="1"/>
</dbReference>
<evidence type="ECO:0000256" key="3">
    <source>
        <dbReference type="ARBA" id="ARBA00020902"/>
    </source>
</evidence>
<keyword evidence="5 10" id="KW-0441">Lipid A biosynthesis</keyword>
<name>A0A2M7E9Z7_9BACT</name>
<dbReference type="Proteomes" id="UP000228886">
    <property type="component" value="Unassembled WGS sequence"/>
</dbReference>
<dbReference type="EMBL" id="PETL01000077">
    <property type="protein sequence ID" value="PIV64566.1"/>
    <property type="molecule type" value="Genomic_DNA"/>
</dbReference>
<accession>A0A2M7E9Z7</accession>
<evidence type="ECO:0000256" key="7">
    <source>
        <dbReference type="ARBA" id="ARBA00022679"/>
    </source>
</evidence>
<dbReference type="GO" id="GO:0005543">
    <property type="term" value="F:phospholipid binding"/>
    <property type="evidence" value="ECO:0007669"/>
    <property type="project" value="TreeGrafter"/>
</dbReference>
<dbReference type="EC" id="2.4.1.182" evidence="2 10"/>
<protein>
    <recommendedName>
        <fullName evidence="3 10">Lipid-A-disaccharide synthase</fullName>
        <ecNumber evidence="2 10">2.4.1.182</ecNumber>
    </recommendedName>
</protein>
<comment type="catalytic activity">
    <reaction evidence="9 10">
        <text>a lipid X + a UDP-2-N,3-O-bis[(3R)-3-hydroxyacyl]-alpha-D-glucosamine = a lipid A disaccharide + UDP + H(+)</text>
        <dbReference type="Rhea" id="RHEA:67828"/>
        <dbReference type="ChEBI" id="CHEBI:15378"/>
        <dbReference type="ChEBI" id="CHEBI:58223"/>
        <dbReference type="ChEBI" id="CHEBI:137748"/>
        <dbReference type="ChEBI" id="CHEBI:176338"/>
        <dbReference type="ChEBI" id="CHEBI:176343"/>
        <dbReference type="EC" id="2.4.1.182"/>
    </reaction>
</comment>
<evidence type="ECO:0000256" key="8">
    <source>
        <dbReference type="ARBA" id="ARBA00023098"/>
    </source>
</evidence>
<evidence type="ECO:0000256" key="5">
    <source>
        <dbReference type="ARBA" id="ARBA00022556"/>
    </source>
</evidence>
<dbReference type="InterPro" id="IPR003835">
    <property type="entry name" value="Glyco_trans_19"/>
</dbReference>
<evidence type="ECO:0000256" key="2">
    <source>
        <dbReference type="ARBA" id="ARBA00012687"/>
    </source>
</evidence>
<proteinExistence type="inferred from homology"/>
<evidence type="ECO:0000256" key="1">
    <source>
        <dbReference type="ARBA" id="ARBA00002056"/>
    </source>
</evidence>
<evidence type="ECO:0000256" key="4">
    <source>
        <dbReference type="ARBA" id="ARBA00022516"/>
    </source>
</evidence>
<keyword evidence="6 10" id="KW-0328">Glycosyltransferase</keyword>
<dbReference type="GO" id="GO:0009245">
    <property type="term" value="P:lipid A biosynthetic process"/>
    <property type="evidence" value="ECO:0007669"/>
    <property type="project" value="UniProtKB-UniRule"/>
</dbReference>
<dbReference type="AlphaFoldDB" id="A0A2M7E9Z7"/>